<dbReference type="InterPro" id="IPR001005">
    <property type="entry name" value="SANT/Myb"/>
</dbReference>
<dbReference type="PROSITE" id="PS50090">
    <property type="entry name" value="MYB_LIKE"/>
    <property type="match status" value="1"/>
</dbReference>
<protein>
    <submittedName>
        <fullName evidence="4">Uncharacterized protein</fullName>
    </submittedName>
</protein>
<dbReference type="PROSITE" id="PS51294">
    <property type="entry name" value="HTH_MYB"/>
    <property type="match status" value="1"/>
</dbReference>
<feature type="domain" description="HTH myb-type" evidence="3">
    <location>
        <begin position="179"/>
        <end position="234"/>
    </location>
</feature>
<feature type="compositionally biased region" description="Low complexity" evidence="1">
    <location>
        <begin position="13"/>
        <end position="24"/>
    </location>
</feature>
<feature type="compositionally biased region" description="Low complexity" evidence="1">
    <location>
        <begin position="165"/>
        <end position="177"/>
    </location>
</feature>
<reference evidence="4 5" key="1">
    <citation type="submission" date="2018-06" db="EMBL/GenBank/DDBJ databases">
        <title>Comparative genomics reveals the genomic features of Rhizophagus irregularis, R. cerebriforme, R. diaphanum and Gigaspora rosea, and their symbiotic lifestyle signature.</title>
        <authorList>
            <person name="Morin E."/>
            <person name="San Clemente H."/>
            <person name="Chen E.C.H."/>
            <person name="De La Providencia I."/>
            <person name="Hainaut M."/>
            <person name="Kuo A."/>
            <person name="Kohler A."/>
            <person name="Murat C."/>
            <person name="Tang N."/>
            <person name="Roy S."/>
            <person name="Loubradou J."/>
            <person name="Henrissat B."/>
            <person name="Grigoriev I.V."/>
            <person name="Corradi N."/>
            <person name="Roux C."/>
            <person name="Martin F.M."/>
        </authorList>
    </citation>
    <scope>NUCLEOTIDE SEQUENCE [LARGE SCALE GENOMIC DNA]</scope>
    <source>
        <strain evidence="4 5">DAOM 227022</strain>
    </source>
</reference>
<dbReference type="Gene3D" id="1.10.10.60">
    <property type="entry name" value="Homeodomain-like"/>
    <property type="match status" value="1"/>
</dbReference>
<accession>A0A397SCW6</accession>
<feature type="region of interest" description="Disordered" evidence="1">
    <location>
        <begin position="1"/>
        <end position="43"/>
    </location>
</feature>
<evidence type="ECO:0000313" key="4">
    <source>
        <dbReference type="EMBL" id="RIA83818.1"/>
    </source>
</evidence>
<keyword evidence="5" id="KW-1185">Reference proteome</keyword>
<dbReference type="OrthoDB" id="118550at2759"/>
<organism evidence="4 5">
    <name type="scientific">Glomus cerebriforme</name>
    <dbReference type="NCBI Taxonomy" id="658196"/>
    <lineage>
        <taxon>Eukaryota</taxon>
        <taxon>Fungi</taxon>
        <taxon>Fungi incertae sedis</taxon>
        <taxon>Mucoromycota</taxon>
        <taxon>Glomeromycotina</taxon>
        <taxon>Glomeromycetes</taxon>
        <taxon>Glomerales</taxon>
        <taxon>Glomeraceae</taxon>
        <taxon>Glomus</taxon>
    </lineage>
</organism>
<dbReference type="Proteomes" id="UP000265703">
    <property type="component" value="Unassembled WGS sequence"/>
</dbReference>
<evidence type="ECO:0000256" key="1">
    <source>
        <dbReference type="SAM" id="MobiDB-lite"/>
    </source>
</evidence>
<gene>
    <name evidence="4" type="ORF">C1645_833222</name>
</gene>
<evidence type="ECO:0000259" key="2">
    <source>
        <dbReference type="PROSITE" id="PS50090"/>
    </source>
</evidence>
<comment type="caution">
    <text evidence="4">The sequence shown here is derived from an EMBL/GenBank/DDBJ whole genome shotgun (WGS) entry which is preliminary data.</text>
</comment>
<dbReference type="InterPro" id="IPR009057">
    <property type="entry name" value="Homeodomain-like_sf"/>
</dbReference>
<sequence length="237" mass="26906">MKQEENQDHSSLKKNSNNCSQNSSTPYVVTKNSNENNSNDNSHINDFICKRETERFYADKFSQSSTSSLISLSSTTSDYSPIKKEKYVESSYISDLIKIESSEDDDVIILDQERAEPFGPHIIELDSIEDKNLTTNSLTDNADSKKIIEIDIECESDVFDHPGKYSKSTTSKKAVSSNGKRKPKKIWSSSDIELLLDGIELYGSKWNKVASHVGKDCKGIQCKRRWESIRRKITKND</sequence>
<dbReference type="EMBL" id="QKYT01000540">
    <property type="protein sequence ID" value="RIA83818.1"/>
    <property type="molecule type" value="Genomic_DNA"/>
</dbReference>
<dbReference type="InterPro" id="IPR017930">
    <property type="entry name" value="Myb_dom"/>
</dbReference>
<feature type="region of interest" description="Disordered" evidence="1">
    <location>
        <begin position="164"/>
        <end position="183"/>
    </location>
</feature>
<dbReference type="SMART" id="SM00717">
    <property type="entry name" value="SANT"/>
    <property type="match status" value="1"/>
</dbReference>
<proteinExistence type="predicted"/>
<feature type="compositionally biased region" description="Basic and acidic residues" evidence="1">
    <location>
        <begin position="1"/>
        <end position="11"/>
    </location>
</feature>
<dbReference type="AlphaFoldDB" id="A0A397SCW6"/>
<dbReference type="CDD" id="cd00167">
    <property type="entry name" value="SANT"/>
    <property type="match status" value="1"/>
</dbReference>
<dbReference type="Pfam" id="PF00249">
    <property type="entry name" value="Myb_DNA-binding"/>
    <property type="match status" value="1"/>
</dbReference>
<feature type="domain" description="Myb-like" evidence="2">
    <location>
        <begin position="179"/>
        <end position="230"/>
    </location>
</feature>
<name>A0A397SCW6_9GLOM</name>
<evidence type="ECO:0000313" key="5">
    <source>
        <dbReference type="Proteomes" id="UP000265703"/>
    </source>
</evidence>
<feature type="compositionally biased region" description="Low complexity" evidence="1">
    <location>
        <begin position="32"/>
        <end position="43"/>
    </location>
</feature>
<evidence type="ECO:0000259" key="3">
    <source>
        <dbReference type="PROSITE" id="PS51294"/>
    </source>
</evidence>
<dbReference type="SUPFAM" id="SSF46689">
    <property type="entry name" value="Homeodomain-like"/>
    <property type="match status" value="1"/>
</dbReference>